<evidence type="ECO:0000259" key="1">
    <source>
        <dbReference type="Pfam" id="PF02525"/>
    </source>
</evidence>
<name>A0A6M4JF93_9MOLU</name>
<dbReference type="AlphaFoldDB" id="A0A6M4JF93"/>
<gene>
    <name evidence="2" type="ORF">HLA87_02890</name>
</gene>
<organism evidence="2 3">
    <name type="scientific">Mycoplasma miroungigenitalium</name>
    <dbReference type="NCBI Taxonomy" id="754515"/>
    <lineage>
        <taxon>Bacteria</taxon>
        <taxon>Bacillati</taxon>
        <taxon>Mycoplasmatota</taxon>
        <taxon>Mollicutes</taxon>
        <taxon>Mycoplasmataceae</taxon>
        <taxon>Mycoplasma</taxon>
    </lineage>
</organism>
<evidence type="ECO:0000313" key="3">
    <source>
        <dbReference type="Proteomes" id="UP000500686"/>
    </source>
</evidence>
<dbReference type="PANTHER" id="PTHR43741">
    <property type="entry name" value="FMN-DEPENDENT NADH-AZOREDUCTASE 1"/>
    <property type="match status" value="1"/>
</dbReference>
<sequence length="199" mass="22320">MKSLKILSVTGTVNKDSLSQEINNEMIKKLMEKHQNSFLTRLDTTNSEFVKFVLNAEEFDDFFKNVDSDQWINILHDTDVLVLSTPMVNFSYSAGIKNFIDAIAVANKTFSYKYSKKGGSVGLLDKLRVILIGTQGAPVGWYPFGAFLDNLKGIFEFLGAKSVNTLLVDGNKVAPRSEMTHEEIIDEINPKLLSIIDKF</sequence>
<reference evidence="2 3" key="1">
    <citation type="submission" date="2020-05" db="EMBL/GenBank/DDBJ databases">
        <title>Novel Mycoplasma species detected in Mirounga angustirostris (northern elephant seal) from the USA.</title>
        <authorList>
            <person name="Volokhov D.V."/>
        </authorList>
    </citation>
    <scope>NUCLEOTIDE SEQUENCE [LARGE SCALE GENOMIC DNA]</scope>
    <source>
        <strain evidence="2 3">Mirounga ES2806-GEN</strain>
    </source>
</reference>
<dbReference type="Gene3D" id="3.40.50.360">
    <property type="match status" value="1"/>
</dbReference>
<dbReference type="InterPro" id="IPR029039">
    <property type="entry name" value="Flavoprotein-like_sf"/>
</dbReference>
<feature type="domain" description="Flavodoxin-like fold" evidence="1">
    <location>
        <begin position="5"/>
        <end position="186"/>
    </location>
</feature>
<dbReference type="RefSeq" id="WP_171111750.1">
    <property type="nucleotide sequence ID" value="NZ_CP053096.1"/>
</dbReference>
<evidence type="ECO:0000313" key="2">
    <source>
        <dbReference type="EMBL" id="QJR43712.1"/>
    </source>
</evidence>
<dbReference type="Pfam" id="PF02525">
    <property type="entry name" value="Flavodoxin_2"/>
    <property type="match status" value="1"/>
</dbReference>
<dbReference type="PANTHER" id="PTHR43741:SF4">
    <property type="entry name" value="FMN-DEPENDENT NADH:QUINONE OXIDOREDUCTASE"/>
    <property type="match status" value="1"/>
</dbReference>
<dbReference type="NCBIfam" id="NF002370">
    <property type="entry name" value="PRK01355.1"/>
    <property type="match status" value="1"/>
</dbReference>
<dbReference type="Proteomes" id="UP000500686">
    <property type="component" value="Chromosome"/>
</dbReference>
<protein>
    <submittedName>
        <fullName evidence="2">FMN-dependent NADH-azoreductase</fullName>
    </submittedName>
</protein>
<accession>A0A6M4JF93</accession>
<keyword evidence="3" id="KW-1185">Reference proteome</keyword>
<dbReference type="InterPro" id="IPR050104">
    <property type="entry name" value="FMN-dep_NADH:Q_OxRdtase_AzoR1"/>
</dbReference>
<dbReference type="SUPFAM" id="SSF52218">
    <property type="entry name" value="Flavoproteins"/>
    <property type="match status" value="1"/>
</dbReference>
<dbReference type="EMBL" id="CP053096">
    <property type="protein sequence ID" value="QJR43712.1"/>
    <property type="molecule type" value="Genomic_DNA"/>
</dbReference>
<proteinExistence type="predicted"/>
<dbReference type="InterPro" id="IPR003680">
    <property type="entry name" value="Flavodoxin_fold"/>
</dbReference>
<dbReference type="KEGG" id="mmir:HLA87_02890"/>